<feature type="transmembrane region" description="Helical" evidence="5">
    <location>
        <begin position="91"/>
        <end position="113"/>
    </location>
</feature>
<gene>
    <name evidence="8" type="ORF">J5N97_012116</name>
</gene>
<dbReference type="InterPro" id="IPR044839">
    <property type="entry name" value="NDR1-like"/>
</dbReference>
<comment type="caution">
    <text evidence="8">The sequence shown here is derived from an EMBL/GenBank/DDBJ whole genome shotgun (WGS) entry which is preliminary data.</text>
</comment>
<keyword evidence="4 5" id="KW-0472">Membrane</keyword>
<name>A0A9D5CP87_9LILI</name>
<feature type="chain" id="PRO_5039527971" description="Late embryogenesis abundant protein LEA-2 subgroup domain-containing protein" evidence="6">
    <location>
        <begin position="26"/>
        <end position="260"/>
    </location>
</feature>
<dbReference type="EMBL" id="JAGGNH010000003">
    <property type="protein sequence ID" value="KAJ0976642.1"/>
    <property type="molecule type" value="Genomic_DNA"/>
</dbReference>
<dbReference type="PANTHER" id="PTHR31415:SF9">
    <property type="entry name" value="OS05G0367900 PROTEIN"/>
    <property type="match status" value="1"/>
</dbReference>
<feature type="signal peptide" evidence="6">
    <location>
        <begin position="1"/>
        <end position="25"/>
    </location>
</feature>
<reference evidence="8" key="1">
    <citation type="submission" date="2021-03" db="EMBL/GenBank/DDBJ databases">
        <authorList>
            <person name="Li Z."/>
            <person name="Yang C."/>
        </authorList>
    </citation>
    <scope>NUCLEOTIDE SEQUENCE</scope>
    <source>
        <strain evidence="8">Dzin_1.0</strain>
        <tissue evidence="8">Leaf</tissue>
    </source>
</reference>
<dbReference type="Pfam" id="PF03168">
    <property type="entry name" value="LEA_2"/>
    <property type="match status" value="1"/>
</dbReference>
<evidence type="ECO:0000256" key="5">
    <source>
        <dbReference type="SAM" id="Phobius"/>
    </source>
</evidence>
<reference evidence="8" key="2">
    <citation type="journal article" date="2022" name="Hortic Res">
        <title>The genome of Dioscorea zingiberensis sheds light on the biosynthesis, origin and evolution of the medicinally important diosgenin saponins.</title>
        <authorList>
            <person name="Li Y."/>
            <person name="Tan C."/>
            <person name="Li Z."/>
            <person name="Guo J."/>
            <person name="Li S."/>
            <person name="Chen X."/>
            <person name="Wang C."/>
            <person name="Dai X."/>
            <person name="Yang H."/>
            <person name="Song W."/>
            <person name="Hou L."/>
            <person name="Xu J."/>
            <person name="Tong Z."/>
            <person name="Xu A."/>
            <person name="Yuan X."/>
            <person name="Wang W."/>
            <person name="Yang Q."/>
            <person name="Chen L."/>
            <person name="Sun Z."/>
            <person name="Wang K."/>
            <person name="Pan B."/>
            <person name="Chen J."/>
            <person name="Bao Y."/>
            <person name="Liu F."/>
            <person name="Qi X."/>
            <person name="Gang D.R."/>
            <person name="Wen J."/>
            <person name="Li J."/>
        </authorList>
    </citation>
    <scope>NUCLEOTIDE SEQUENCE</scope>
    <source>
        <strain evidence="8">Dzin_1.0</strain>
    </source>
</reference>
<proteinExistence type="predicted"/>
<evidence type="ECO:0000313" key="9">
    <source>
        <dbReference type="Proteomes" id="UP001085076"/>
    </source>
</evidence>
<organism evidence="8 9">
    <name type="scientific">Dioscorea zingiberensis</name>
    <dbReference type="NCBI Taxonomy" id="325984"/>
    <lineage>
        <taxon>Eukaryota</taxon>
        <taxon>Viridiplantae</taxon>
        <taxon>Streptophyta</taxon>
        <taxon>Embryophyta</taxon>
        <taxon>Tracheophyta</taxon>
        <taxon>Spermatophyta</taxon>
        <taxon>Magnoliopsida</taxon>
        <taxon>Liliopsida</taxon>
        <taxon>Dioscoreales</taxon>
        <taxon>Dioscoreaceae</taxon>
        <taxon>Dioscorea</taxon>
    </lineage>
</organism>
<evidence type="ECO:0000256" key="6">
    <source>
        <dbReference type="SAM" id="SignalP"/>
    </source>
</evidence>
<keyword evidence="2 5" id="KW-0812">Transmembrane</keyword>
<dbReference type="GO" id="GO:0009506">
    <property type="term" value="C:plasmodesma"/>
    <property type="evidence" value="ECO:0007669"/>
    <property type="project" value="TreeGrafter"/>
</dbReference>
<dbReference type="OrthoDB" id="695142at2759"/>
<dbReference type="GO" id="GO:0005886">
    <property type="term" value="C:plasma membrane"/>
    <property type="evidence" value="ECO:0007669"/>
    <property type="project" value="TreeGrafter"/>
</dbReference>
<protein>
    <recommendedName>
        <fullName evidence="7">Late embryogenesis abundant protein LEA-2 subgroup domain-containing protein</fullName>
    </recommendedName>
</protein>
<dbReference type="GO" id="GO:0098542">
    <property type="term" value="P:defense response to other organism"/>
    <property type="evidence" value="ECO:0007669"/>
    <property type="project" value="InterPro"/>
</dbReference>
<evidence type="ECO:0000256" key="2">
    <source>
        <dbReference type="ARBA" id="ARBA00022692"/>
    </source>
</evidence>
<dbReference type="AlphaFoldDB" id="A0A9D5CP87"/>
<dbReference type="Proteomes" id="UP001085076">
    <property type="component" value="Miscellaneous, Linkage group lg03"/>
</dbReference>
<evidence type="ECO:0000256" key="1">
    <source>
        <dbReference type="ARBA" id="ARBA00004167"/>
    </source>
</evidence>
<accession>A0A9D5CP87</accession>
<dbReference type="PANTHER" id="PTHR31415">
    <property type="entry name" value="OS05G0367900 PROTEIN"/>
    <property type="match status" value="1"/>
</dbReference>
<evidence type="ECO:0000256" key="4">
    <source>
        <dbReference type="ARBA" id="ARBA00023136"/>
    </source>
</evidence>
<dbReference type="InterPro" id="IPR004864">
    <property type="entry name" value="LEA_2"/>
</dbReference>
<evidence type="ECO:0000259" key="7">
    <source>
        <dbReference type="Pfam" id="PF03168"/>
    </source>
</evidence>
<keyword evidence="6" id="KW-0732">Signal</keyword>
<dbReference type="SUPFAM" id="SSF117070">
    <property type="entry name" value="LEA14-like"/>
    <property type="match status" value="1"/>
</dbReference>
<sequence length="260" mass="28418">MTDRSPSTDLRLFSALSLFPLLTYSTRFAASDAGSAMNSAVDPKPVVTGYPAAGVAYPYPAPHPPAVHYYPAPAPPPPPYRSASTLLLRRIIVGGIAIFLAAAAVTLVIWLILRPRLPDFSLSSVHFSPPSSYDLMVSVYNPNSKISIEYDHVSAAVLYGRDAFSEVSIPSFLQAKRNTTMLRARIAADDLARAIAEDRSRGDQTVGFHVRLMALVRFKSGIWRTGRHGMRVYCDDVSIRFKNATGDSMFGAPKRCQVNL</sequence>
<comment type="subcellular location">
    <subcellularLocation>
        <location evidence="1">Membrane</location>
        <topology evidence="1">Single-pass membrane protein</topology>
    </subcellularLocation>
</comment>
<keyword evidence="9" id="KW-1185">Reference proteome</keyword>
<evidence type="ECO:0000256" key="3">
    <source>
        <dbReference type="ARBA" id="ARBA00022989"/>
    </source>
</evidence>
<feature type="domain" description="Late embryogenesis abundant protein LEA-2 subgroup" evidence="7">
    <location>
        <begin position="137"/>
        <end position="231"/>
    </location>
</feature>
<evidence type="ECO:0000313" key="8">
    <source>
        <dbReference type="EMBL" id="KAJ0976642.1"/>
    </source>
</evidence>
<keyword evidence="3 5" id="KW-1133">Transmembrane helix</keyword>